<feature type="transmembrane region" description="Helical" evidence="1">
    <location>
        <begin position="39"/>
        <end position="56"/>
    </location>
</feature>
<evidence type="ECO:0000313" key="2">
    <source>
        <dbReference type="EMBL" id="SEQ04029.1"/>
    </source>
</evidence>
<keyword evidence="2" id="KW-0378">Hydrolase</keyword>
<keyword evidence="1" id="KW-0472">Membrane</keyword>
<proteinExistence type="predicted"/>
<organism evidence="2 3">
    <name type="scientific">Natrinema salaciae</name>
    <dbReference type="NCBI Taxonomy" id="1186196"/>
    <lineage>
        <taxon>Archaea</taxon>
        <taxon>Methanobacteriati</taxon>
        <taxon>Methanobacteriota</taxon>
        <taxon>Stenosarchaea group</taxon>
        <taxon>Halobacteria</taxon>
        <taxon>Halobacteriales</taxon>
        <taxon>Natrialbaceae</taxon>
        <taxon>Natrinema</taxon>
    </lineage>
</organism>
<dbReference type="Proteomes" id="UP000199114">
    <property type="component" value="Unassembled WGS sequence"/>
</dbReference>
<evidence type="ECO:0000256" key="1">
    <source>
        <dbReference type="SAM" id="Phobius"/>
    </source>
</evidence>
<keyword evidence="3" id="KW-1185">Reference proteome</keyword>
<protein>
    <submittedName>
        <fullName evidence="2">LexA-binding, inner membrane-associated putative hydrolase</fullName>
    </submittedName>
</protein>
<accession>A0A1H9CSA6</accession>
<name>A0A1H9CSA6_9EURY</name>
<dbReference type="OrthoDB" id="346491at2157"/>
<feature type="transmembrane region" description="Helical" evidence="1">
    <location>
        <begin position="170"/>
        <end position="188"/>
    </location>
</feature>
<feature type="transmembrane region" description="Helical" evidence="1">
    <location>
        <begin position="98"/>
        <end position="126"/>
    </location>
</feature>
<dbReference type="RefSeq" id="WP_090614516.1">
    <property type="nucleotide sequence ID" value="NZ_FOFD01000001.1"/>
</dbReference>
<keyword evidence="1" id="KW-1133">Transmembrane helix</keyword>
<feature type="transmembrane region" description="Helical" evidence="1">
    <location>
        <begin position="7"/>
        <end position="27"/>
    </location>
</feature>
<dbReference type="GO" id="GO:0016787">
    <property type="term" value="F:hydrolase activity"/>
    <property type="evidence" value="ECO:0007669"/>
    <property type="project" value="UniProtKB-KW"/>
</dbReference>
<evidence type="ECO:0000313" key="3">
    <source>
        <dbReference type="Proteomes" id="UP000199114"/>
    </source>
</evidence>
<dbReference type="AlphaFoldDB" id="A0A1H9CSA6"/>
<feature type="transmembrane region" description="Helical" evidence="1">
    <location>
        <begin position="68"/>
        <end position="86"/>
    </location>
</feature>
<keyword evidence="1" id="KW-0812">Transmembrane</keyword>
<gene>
    <name evidence="2" type="ORF">SAMN04489841_1141</name>
</gene>
<sequence>MAGFDGHLKVAIVVGALFTAYTLPKLIAHGVLMTLEHRILYLVLAFGGVVVFGVLLDIDVWSSIPRRLFGKGILAVATVAPLYFLITEPARLYGIGSLAATILSIGSVSTEVIGAVTLLVLGLGIAKTIGFGLDELTDHRGLIHSKEFVIGCGLIAFLGLWQWGELPTLAAIPVAVAVTLGGIVHLSVDAVS</sequence>
<reference evidence="3" key="1">
    <citation type="submission" date="2016-10" db="EMBL/GenBank/DDBJ databases">
        <authorList>
            <person name="Varghese N."/>
            <person name="Submissions S."/>
        </authorList>
    </citation>
    <scope>NUCLEOTIDE SEQUENCE [LARGE SCALE GENOMIC DNA]</scope>
    <source>
        <strain evidence="3">DSM 25055</strain>
    </source>
</reference>
<dbReference type="EMBL" id="FOFD01000001">
    <property type="protein sequence ID" value="SEQ04029.1"/>
    <property type="molecule type" value="Genomic_DNA"/>
</dbReference>